<protein>
    <submittedName>
        <fullName evidence="2">Uncharacterized protein</fullName>
    </submittedName>
</protein>
<organism evidence="2 3">
    <name type="scientific">Luteipulveratus mongoliensis</name>
    <dbReference type="NCBI Taxonomy" id="571913"/>
    <lineage>
        <taxon>Bacteria</taxon>
        <taxon>Bacillati</taxon>
        <taxon>Actinomycetota</taxon>
        <taxon>Actinomycetes</taxon>
        <taxon>Micrococcales</taxon>
        <taxon>Dermacoccaceae</taxon>
        <taxon>Luteipulveratus</taxon>
    </lineage>
</organism>
<dbReference type="KEGG" id="lmoi:VV02_01830"/>
<dbReference type="AlphaFoldDB" id="A0A0K1JPA5"/>
<feature type="region of interest" description="Disordered" evidence="1">
    <location>
        <begin position="83"/>
        <end position="107"/>
    </location>
</feature>
<dbReference type="STRING" id="571913.VV02_01830"/>
<dbReference type="Proteomes" id="UP000066480">
    <property type="component" value="Chromosome"/>
</dbReference>
<gene>
    <name evidence="2" type="ORF">VV02_01830</name>
</gene>
<feature type="compositionally biased region" description="Basic and acidic residues" evidence="1">
    <location>
        <begin position="90"/>
        <end position="100"/>
    </location>
</feature>
<reference evidence="2 3" key="1">
    <citation type="submission" date="2015-03" db="EMBL/GenBank/DDBJ databases">
        <title>Luteipulveratus halotolerans sp. nov., a novel actinobacterium (Dermacoccaceae) from Sarawak, Malaysia.</title>
        <authorList>
            <person name="Juboi H."/>
            <person name="Basik A."/>
            <person name="Shamsul S.S."/>
            <person name="Arnold P."/>
            <person name="Schmitt E.K."/>
            <person name="Sanglier J.-J."/>
            <person name="Yeo T."/>
        </authorList>
    </citation>
    <scope>NUCLEOTIDE SEQUENCE [LARGE SCALE GENOMIC DNA]</scope>
    <source>
        <strain evidence="2 3">MN07-A0370</strain>
    </source>
</reference>
<evidence type="ECO:0000313" key="3">
    <source>
        <dbReference type="Proteomes" id="UP000066480"/>
    </source>
</evidence>
<name>A0A0K1JPA5_9MICO</name>
<evidence type="ECO:0000256" key="1">
    <source>
        <dbReference type="SAM" id="MobiDB-lite"/>
    </source>
</evidence>
<evidence type="ECO:0000313" key="2">
    <source>
        <dbReference type="EMBL" id="AKU18549.1"/>
    </source>
</evidence>
<accession>A0A0K1JPA5</accession>
<dbReference type="EMBL" id="CP011112">
    <property type="protein sequence ID" value="AKU18549.1"/>
    <property type="molecule type" value="Genomic_DNA"/>
</dbReference>
<keyword evidence="3" id="KW-1185">Reference proteome</keyword>
<proteinExistence type="predicted"/>
<sequence>MHDRGYVPNLVGLPWPSVPVSAATRKAAEGACASKEPLIPPELDSKKNPHYAAQFHQEVLCLNAGGLKVTELPNAEGWNYAEQPTMSEKQSNKLQHDCQRKAFGGGK</sequence>